<dbReference type="AlphaFoldDB" id="A0A843X2F5"/>
<comment type="caution">
    <text evidence="1">The sequence shown here is derived from an EMBL/GenBank/DDBJ whole genome shotgun (WGS) entry which is preliminary data.</text>
</comment>
<dbReference type="Proteomes" id="UP000652761">
    <property type="component" value="Unassembled WGS sequence"/>
</dbReference>
<sequence length="175" mass="19487">LVEYPRFFVSQARVFVVLGVCPDTVWYRRGARGKAVMRAAVADQAGNDKLEGGVRGKLLGFRRDLRCGVGWSPQLFDFFLVERQLDLSSVTARLRATVSITVELFGVDIININRNILVSNILLVRSLLNGLLTTQLYDASTHGEGNQIGKRLLPRPAVFVEEEEPTSRAISLRSK</sequence>
<accession>A0A843X2F5</accession>
<reference evidence="1" key="1">
    <citation type="submission" date="2017-07" db="EMBL/GenBank/DDBJ databases">
        <title>Taro Niue Genome Assembly and Annotation.</title>
        <authorList>
            <person name="Atibalentja N."/>
            <person name="Keating K."/>
            <person name="Fields C.J."/>
        </authorList>
    </citation>
    <scope>NUCLEOTIDE SEQUENCE</scope>
    <source>
        <strain evidence="1">Niue_2</strain>
        <tissue evidence="1">Leaf</tissue>
    </source>
</reference>
<evidence type="ECO:0000313" key="1">
    <source>
        <dbReference type="EMBL" id="MQM11395.1"/>
    </source>
</evidence>
<dbReference type="EMBL" id="NMUH01004965">
    <property type="protein sequence ID" value="MQM11395.1"/>
    <property type="molecule type" value="Genomic_DNA"/>
</dbReference>
<evidence type="ECO:0000313" key="2">
    <source>
        <dbReference type="Proteomes" id="UP000652761"/>
    </source>
</evidence>
<feature type="non-terminal residue" evidence="1">
    <location>
        <position position="175"/>
    </location>
</feature>
<protein>
    <submittedName>
        <fullName evidence="1">Uncharacterized protein</fullName>
    </submittedName>
</protein>
<keyword evidence="2" id="KW-1185">Reference proteome</keyword>
<gene>
    <name evidence="1" type="ORF">Taro_044301</name>
</gene>
<name>A0A843X2F5_COLES</name>
<organism evidence="1 2">
    <name type="scientific">Colocasia esculenta</name>
    <name type="common">Wild taro</name>
    <name type="synonym">Arum esculentum</name>
    <dbReference type="NCBI Taxonomy" id="4460"/>
    <lineage>
        <taxon>Eukaryota</taxon>
        <taxon>Viridiplantae</taxon>
        <taxon>Streptophyta</taxon>
        <taxon>Embryophyta</taxon>
        <taxon>Tracheophyta</taxon>
        <taxon>Spermatophyta</taxon>
        <taxon>Magnoliopsida</taxon>
        <taxon>Liliopsida</taxon>
        <taxon>Araceae</taxon>
        <taxon>Aroideae</taxon>
        <taxon>Colocasieae</taxon>
        <taxon>Colocasia</taxon>
    </lineage>
</organism>
<proteinExistence type="predicted"/>
<feature type="non-terminal residue" evidence="1">
    <location>
        <position position="1"/>
    </location>
</feature>